<dbReference type="RefSeq" id="WP_380621067.1">
    <property type="nucleotide sequence ID" value="NZ_JBHSDK010000015.1"/>
</dbReference>
<accession>A0ABV8TZ57</accession>
<keyword evidence="1" id="KW-1133">Transmembrane helix</keyword>
<protein>
    <recommendedName>
        <fullName evidence="4">Integral membrane protein</fullName>
    </recommendedName>
</protein>
<feature type="transmembrane region" description="Helical" evidence="1">
    <location>
        <begin position="21"/>
        <end position="42"/>
    </location>
</feature>
<dbReference type="Proteomes" id="UP001595823">
    <property type="component" value="Unassembled WGS sequence"/>
</dbReference>
<feature type="transmembrane region" description="Helical" evidence="1">
    <location>
        <begin position="54"/>
        <end position="73"/>
    </location>
</feature>
<evidence type="ECO:0000313" key="3">
    <source>
        <dbReference type="Proteomes" id="UP001595823"/>
    </source>
</evidence>
<feature type="transmembrane region" description="Helical" evidence="1">
    <location>
        <begin position="108"/>
        <end position="126"/>
    </location>
</feature>
<name>A0ABV8TZ57_9ACTN</name>
<organism evidence="2 3">
    <name type="scientific">Salininema proteolyticum</name>
    <dbReference type="NCBI Taxonomy" id="1607685"/>
    <lineage>
        <taxon>Bacteria</taxon>
        <taxon>Bacillati</taxon>
        <taxon>Actinomycetota</taxon>
        <taxon>Actinomycetes</taxon>
        <taxon>Glycomycetales</taxon>
        <taxon>Glycomycetaceae</taxon>
        <taxon>Salininema</taxon>
    </lineage>
</organism>
<proteinExistence type="predicted"/>
<evidence type="ECO:0000313" key="2">
    <source>
        <dbReference type="EMBL" id="MFC4335826.1"/>
    </source>
</evidence>
<evidence type="ECO:0000256" key="1">
    <source>
        <dbReference type="SAM" id="Phobius"/>
    </source>
</evidence>
<gene>
    <name evidence="2" type="ORF">ACFPET_11495</name>
</gene>
<dbReference type="EMBL" id="JBHSDK010000015">
    <property type="protein sequence ID" value="MFC4335826.1"/>
    <property type="molecule type" value="Genomic_DNA"/>
</dbReference>
<sequence length="146" mass="15309">MSSQQMENAESPERTDRPGSVKGAVALLAAMALGMVGLAGYAVYDGLVHNTDGFMPALGMTLVYAVLAAFFGFAAKGLWEGRNTVSRGMFGALMLAPVGYFLKESGGMEAALAVWTVMILLGVALMSPSTREFVGFNDRSIGTGDE</sequence>
<evidence type="ECO:0008006" key="4">
    <source>
        <dbReference type="Google" id="ProtNLM"/>
    </source>
</evidence>
<keyword evidence="1" id="KW-0812">Transmembrane</keyword>
<reference evidence="3" key="1">
    <citation type="journal article" date="2019" name="Int. J. Syst. Evol. Microbiol.">
        <title>The Global Catalogue of Microorganisms (GCM) 10K type strain sequencing project: providing services to taxonomists for standard genome sequencing and annotation.</title>
        <authorList>
            <consortium name="The Broad Institute Genomics Platform"/>
            <consortium name="The Broad Institute Genome Sequencing Center for Infectious Disease"/>
            <person name="Wu L."/>
            <person name="Ma J."/>
        </authorList>
    </citation>
    <scope>NUCLEOTIDE SEQUENCE [LARGE SCALE GENOMIC DNA]</scope>
    <source>
        <strain evidence="3">IBRC-M 10908</strain>
    </source>
</reference>
<comment type="caution">
    <text evidence="2">The sequence shown here is derived from an EMBL/GenBank/DDBJ whole genome shotgun (WGS) entry which is preliminary data.</text>
</comment>
<keyword evidence="3" id="KW-1185">Reference proteome</keyword>
<keyword evidence="1" id="KW-0472">Membrane</keyword>
<feature type="transmembrane region" description="Helical" evidence="1">
    <location>
        <begin position="85"/>
        <end position="102"/>
    </location>
</feature>